<keyword evidence="6 14" id="KW-0812">Transmembrane</keyword>
<evidence type="ECO:0000256" key="13">
    <source>
        <dbReference type="SAM" id="MobiDB-lite"/>
    </source>
</evidence>
<dbReference type="InterPro" id="IPR021261">
    <property type="entry name" value="GPCAT"/>
</dbReference>
<evidence type="ECO:0000256" key="1">
    <source>
        <dbReference type="ARBA" id="ARBA00004141"/>
    </source>
</evidence>
<dbReference type="GO" id="GO:0016020">
    <property type="term" value="C:membrane"/>
    <property type="evidence" value="ECO:0007669"/>
    <property type="project" value="UniProtKB-SubCell"/>
</dbReference>
<evidence type="ECO:0000256" key="3">
    <source>
        <dbReference type="ARBA" id="ARBA00019082"/>
    </source>
</evidence>
<comment type="subcellular location">
    <subcellularLocation>
        <location evidence="1">Membrane</location>
        <topology evidence="1">Multi-pass membrane protein</topology>
    </subcellularLocation>
</comment>
<feature type="transmembrane region" description="Helical" evidence="14">
    <location>
        <begin position="459"/>
        <end position="481"/>
    </location>
</feature>
<feature type="transmembrane region" description="Helical" evidence="14">
    <location>
        <begin position="307"/>
        <end position="325"/>
    </location>
</feature>
<keyword evidence="9 14" id="KW-0472">Membrane</keyword>
<proteinExistence type="inferred from homology"/>
<sequence>MSLLSPPVTSVYHNNGTEKGIKGVDDYDAKDNRVVSSDTITKGDRHNDRKNSMSKAETLASMIYLIRDGPTISESLPQHEEAAITKKENNRLVSSSSSSSTASSCSRSSSSDYTDDDDDEDDGDKYTTTAGGNDTKRDVVPSSGANNNDDIKKDDDDDDEDVCSISECDSDTLELMDDIDIEELLLEDVDDPVWVRQKDKRSFFIGVCDFAFTSMLIAGAPSIYPIYYTIKFIVLMPLRFITYYKRKWQFYMLDFCYFGNVLVIYYYWFMPYSYTLFMITYALVTGPLAWAVLVFRNSLVFHSVDKITSCFIHLGPLFMVTLLRWRTDEMRTNFTSSSSSSTLNHFLYQHTPSSFAVTPTTTSSSSSLCMLLIVIPILVYFIHLLLYGIVTNYVFHVQGDNSQYATSYSHLVSLHGKFLKRCSKYVTDDNMWLWYGIAQIVLTSATILPSFIWYGISKWVNYSLCAACFMAAVWNGANFYVEVFARKHLRSLQREQRNKRKMMNIGIGQACNKWYFMRG</sequence>
<feature type="transmembrane region" description="Helical" evidence="14">
    <location>
        <begin position="251"/>
        <end position="268"/>
    </location>
</feature>
<feature type="transmembrane region" description="Helical" evidence="14">
    <location>
        <begin position="432"/>
        <end position="453"/>
    </location>
</feature>
<feature type="compositionally biased region" description="Acidic residues" evidence="13">
    <location>
        <begin position="113"/>
        <end position="123"/>
    </location>
</feature>
<evidence type="ECO:0000256" key="9">
    <source>
        <dbReference type="ARBA" id="ARBA00023136"/>
    </source>
</evidence>
<keyword evidence="8" id="KW-0443">Lipid metabolism</keyword>
<feature type="region of interest" description="Disordered" evidence="13">
    <location>
        <begin position="35"/>
        <end position="54"/>
    </location>
</feature>
<evidence type="ECO:0000256" key="8">
    <source>
        <dbReference type="ARBA" id="ARBA00023098"/>
    </source>
</evidence>
<evidence type="ECO:0000256" key="14">
    <source>
        <dbReference type="SAM" id="Phobius"/>
    </source>
</evidence>
<feature type="transmembrane region" description="Helical" evidence="14">
    <location>
        <begin position="274"/>
        <end position="295"/>
    </location>
</feature>
<feature type="transmembrane region" description="Helical" evidence="14">
    <location>
        <begin position="370"/>
        <end position="395"/>
    </location>
</feature>
<dbReference type="GO" id="GO:0016746">
    <property type="term" value="F:acyltransferase activity"/>
    <property type="evidence" value="ECO:0007669"/>
    <property type="project" value="UniProtKB-KW"/>
</dbReference>
<accession>A0A7J6N310</accession>
<evidence type="ECO:0000256" key="5">
    <source>
        <dbReference type="ARBA" id="ARBA00022679"/>
    </source>
</evidence>
<dbReference type="Pfam" id="PF10998">
    <property type="entry name" value="DUF2838"/>
    <property type="match status" value="1"/>
</dbReference>
<keyword evidence="10" id="KW-0594">Phospholipid biosynthesis</keyword>
<feature type="region of interest" description="Disordered" evidence="13">
    <location>
        <begin position="1"/>
        <end position="25"/>
    </location>
</feature>
<comment type="caution">
    <text evidence="15">The sequence shown here is derived from an EMBL/GenBank/DDBJ whole genome shotgun (WGS) entry which is preliminary data.</text>
</comment>
<evidence type="ECO:0000313" key="16">
    <source>
        <dbReference type="Proteomes" id="UP000541610"/>
    </source>
</evidence>
<dbReference type="OrthoDB" id="311932at2759"/>
<evidence type="ECO:0000256" key="4">
    <source>
        <dbReference type="ARBA" id="ARBA00022516"/>
    </source>
</evidence>
<dbReference type="Proteomes" id="UP000541610">
    <property type="component" value="Unassembled WGS sequence"/>
</dbReference>
<keyword evidence="12" id="KW-0012">Acyltransferase</keyword>
<feature type="compositionally biased region" description="Basic and acidic residues" evidence="13">
    <location>
        <begin position="41"/>
        <end position="51"/>
    </location>
</feature>
<protein>
    <recommendedName>
        <fullName evidence="3">Glycerophosphocholine acyltransferase 1</fullName>
    </recommendedName>
</protein>
<dbReference type="EMBL" id="JABANP010000920">
    <property type="protein sequence ID" value="KAF4678253.1"/>
    <property type="molecule type" value="Genomic_DNA"/>
</dbReference>
<dbReference type="PANTHER" id="PTHR31201">
    <property type="entry name" value="OS01G0585100 PROTEIN"/>
    <property type="match status" value="1"/>
</dbReference>
<keyword evidence="7 14" id="KW-1133">Transmembrane helix</keyword>
<reference evidence="15 16" key="1">
    <citation type="submission" date="2020-04" db="EMBL/GenBank/DDBJ databases">
        <title>Perkinsus olseni comparative genomics.</title>
        <authorList>
            <person name="Bogema D.R."/>
        </authorList>
    </citation>
    <scope>NUCLEOTIDE SEQUENCE [LARGE SCALE GENOMIC DNA]</scope>
    <source>
        <strain evidence="15">00978-12</strain>
    </source>
</reference>
<evidence type="ECO:0000313" key="15">
    <source>
        <dbReference type="EMBL" id="KAF4678253.1"/>
    </source>
</evidence>
<feature type="compositionally biased region" description="Polar residues" evidence="13">
    <location>
        <begin position="7"/>
        <end position="17"/>
    </location>
</feature>
<keyword evidence="11" id="KW-1208">Phospholipid metabolism</keyword>
<name>A0A7J6N310_PEROL</name>
<feature type="region of interest" description="Disordered" evidence="13">
    <location>
        <begin position="85"/>
        <end position="163"/>
    </location>
</feature>
<keyword evidence="5" id="KW-0808">Transferase</keyword>
<evidence type="ECO:0000256" key="6">
    <source>
        <dbReference type="ARBA" id="ARBA00022692"/>
    </source>
</evidence>
<evidence type="ECO:0000256" key="10">
    <source>
        <dbReference type="ARBA" id="ARBA00023209"/>
    </source>
</evidence>
<feature type="compositionally biased region" description="Low complexity" evidence="13">
    <location>
        <begin position="94"/>
        <end position="112"/>
    </location>
</feature>
<evidence type="ECO:0000256" key="7">
    <source>
        <dbReference type="ARBA" id="ARBA00022989"/>
    </source>
</evidence>
<gene>
    <name evidence="15" type="ORF">FOZ60_016886</name>
</gene>
<dbReference type="AlphaFoldDB" id="A0A7J6N310"/>
<dbReference type="GO" id="GO:0006656">
    <property type="term" value="P:phosphatidylcholine biosynthetic process"/>
    <property type="evidence" value="ECO:0007669"/>
    <property type="project" value="TreeGrafter"/>
</dbReference>
<evidence type="ECO:0000256" key="12">
    <source>
        <dbReference type="ARBA" id="ARBA00023315"/>
    </source>
</evidence>
<organism evidence="15 16">
    <name type="scientific">Perkinsus olseni</name>
    <name type="common">Perkinsus atlanticus</name>
    <dbReference type="NCBI Taxonomy" id="32597"/>
    <lineage>
        <taxon>Eukaryota</taxon>
        <taxon>Sar</taxon>
        <taxon>Alveolata</taxon>
        <taxon>Perkinsozoa</taxon>
        <taxon>Perkinsea</taxon>
        <taxon>Perkinsida</taxon>
        <taxon>Perkinsidae</taxon>
        <taxon>Perkinsus</taxon>
    </lineage>
</organism>
<keyword evidence="4" id="KW-0444">Lipid biosynthesis</keyword>
<evidence type="ECO:0000256" key="11">
    <source>
        <dbReference type="ARBA" id="ARBA00023264"/>
    </source>
</evidence>
<dbReference type="PANTHER" id="PTHR31201:SF1">
    <property type="entry name" value="GLYCEROPHOSPHOCHOLINE ACYLTRANSFERASE 1"/>
    <property type="match status" value="1"/>
</dbReference>
<evidence type="ECO:0000256" key="2">
    <source>
        <dbReference type="ARBA" id="ARBA00006675"/>
    </source>
</evidence>
<comment type="similarity">
    <text evidence="2">Belongs to the GPC1 family.</text>
</comment>